<feature type="compositionally biased region" description="Basic and acidic residues" evidence="3">
    <location>
        <begin position="704"/>
        <end position="765"/>
    </location>
</feature>
<evidence type="ECO:0000256" key="1">
    <source>
        <dbReference type="ARBA" id="ARBA00022741"/>
    </source>
</evidence>
<organism evidence="4 5">
    <name type="scientific">Entamoeba invadens IP1</name>
    <dbReference type="NCBI Taxonomy" id="370355"/>
    <lineage>
        <taxon>Eukaryota</taxon>
        <taxon>Amoebozoa</taxon>
        <taxon>Evosea</taxon>
        <taxon>Archamoebae</taxon>
        <taxon>Mastigamoebida</taxon>
        <taxon>Entamoebidae</taxon>
        <taxon>Entamoeba</taxon>
    </lineage>
</organism>
<dbReference type="Proteomes" id="UP000014680">
    <property type="component" value="Unassembled WGS sequence"/>
</dbReference>
<dbReference type="Gene3D" id="2.60.34.10">
    <property type="entry name" value="Substrate Binding Domain Of DNAk, Chain A, domain 1"/>
    <property type="match status" value="1"/>
</dbReference>
<dbReference type="Gene3D" id="3.30.30.30">
    <property type="match status" value="1"/>
</dbReference>
<gene>
    <name evidence="4" type="ORF">EIN_487660</name>
</gene>
<dbReference type="PANTHER" id="PTHR45639">
    <property type="entry name" value="HSC70CB, ISOFORM G-RELATED"/>
    <property type="match status" value="1"/>
</dbReference>
<dbReference type="GO" id="GO:0005524">
    <property type="term" value="F:ATP binding"/>
    <property type="evidence" value="ECO:0007669"/>
    <property type="project" value="UniProtKB-KW"/>
</dbReference>
<dbReference type="InterPro" id="IPR029048">
    <property type="entry name" value="HSP70_C_sf"/>
</dbReference>
<dbReference type="GO" id="GO:0005829">
    <property type="term" value="C:cytosol"/>
    <property type="evidence" value="ECO:0007669"/>
    <property type="project" value="TreeGrafter"/>
</dbReference>
<dbReference type="EMBL" id="KB206670">
    <property type="protein sequence ID" value="ELP89264.1"/>
    <property type="molecule type" value="Genomic_DNA"/>
</dbReference>
<keyword evidence="1" id="KW-0547">Nucleotide-binding</keyword>
<dbReference type="GO" id="GO:0005634">
    <property type="term" value="C:nucleus"/>
    <property type="evidence" value="ECO:0007669"/>
    <property type="project" value="TreeGrafter"/>
</dbReference>
<dbReference type="PANTHER" id="PTHR45639:SF4">
    <property type="entry name" value="HSC70CB, ISOFORM G"/>
    <property type="match status" value="1"/>
</dbReference>
<evidence type="ECO:0000313" key="4">
    <source>
        <dbReference type="EMBL" id="ELP89264.1"/>
    </source>
</evidence>
<feature type="compositionally biased region" description="Polar residues" evidence="3">
    <location>
        <begin position="766"/>
        <end position="783"/>
    </location>
</feature>
<dbReference type="Gene3D" id="3.90.640.10">
    <property type="entry name" value="Actin, Chain A, domain 4"/>
    <property type="match status" value="1"/>
</dbReference>
<dbReference type="GeneID" id="14888116"/>
<dbReference type="VEuPathDB" id="AmoebaDB:EIN_487660"/>
<evidence type="ECO:0000256" key="3">
    <source>
        <dbReference type="SAM" id="MobiDB-lite"/>
    </source>
</evidence>
<dbReference type="Pfam" id="PF00012">
    <property type="entry name" value="HSP70"/>
    <property type="match status" value="1"/>
</dbReference>
<feature type="compositionally biased region" description="Basic and acidic residues" evidence="3">
    <location>
        <begin position="507"/>
        <end position="566"/>
    </location>
</feature>
<dbReference type="SUPFAM" id="SSF53067">
    <property type="entry name" value="Actin-like ATPase domain"/>
    <property type="match status" value="2"/>
</dbReference>
<evidence type="ECO:0000256" key="2">
    <source>
        <dbReference type="ARBA" id="ARBA00022840"/>
    </source>
</evidence>
<dbReference type="FunFam" id="3.30.420.40:FF:000171">
    <property type="entry name" value="Heat shock 70 kDa protein 4"/>
    <property type="match status" value="2"/>
</dbReference>
<dbReference type="RefSeq" id="XP_004256035.1">
    <property type="nucleotide sequence ID" value="XM_004255987.1"/>
</dbReference>
<dbReference type="OMA" id="WEQSPEI"/>
<keyword evidence="4" id="KW-0346">Stress response</keyword>
<name>A0A0A1U4Z9_ENTIV</name>
<dbReference type="InterPro" id="IPR013126">
    <property type="entry name" value="Hsp_70_fam"/>
</dbReference>
<feature type="region of interest" description="Disordered" evidence="3">
    <location>
        <begin position="500"/>
        <end position="570"/>
    </location>
</feature>
<keyword evidence="2" id="KW-0067">ATP-binding</keyword>
<dbReference type="InterPro" id="IPR029047">
    <property type="entry name" value="HSP70_peptide-bd_sf"/>
</dbReference>
<evidence type="ECO:0000313" key="5">
    <source>
        <dbReference type="Proteomes" id="UP000014680"/>
    </source>
</evidence>
<dbReference type="OrthoDB" id="434160at2759"/>
<dbReference type="AlphaFoldDB" id="A0A0A1U4Z9"/>
<dbReference type="KEGG" id="eiv:EIN_487660"/>
<proteinExistence type="predicted"/>
<feature type="region of interest" description="Disordered" evidence="3">
    <location>
        <begin position="704"/>
        <end position="783"/>
    </location>
</feature>
<dbReference type="Gene3D" id="3.30.420.40">
    <property type="match status" value="2"/>
</dbReference>
<dbReference type="SUPFAM" id="SSF100934">
    <property type="entry name" value="Heat shock protein 70kD (HSP70), C-terminal subdomain"/>
    <property type="match status" value="1"/>
</dbReference>
<protein>
    <submittedName>
        <fullName evidence="4">Heat shock 70 kDa protein, putative</fullName>
    </submittedName>
</protein>
<keyword evidence="5" id="KW-1185">Reference proteome</keyword>
<dbReference type="Gene3D" id="1.20.1270.10">
    <property type="match status" value="1"/>
</dbReference>
<dbReference type="PRINTS" id="PR00301">
    <property type="entry name" value="HEATSHOCK70"/>
</dbReference>
<reference evidence="4 5" key="1">
    <citation type="submission" date="2012-10" db="EMBL/GenBank/DDBJ databases">
        <authorList>
            <person name="Zafar N."/>
            <person name="Inman J."/>
            <person name="Hall N."/>
            <person name="Lorenzi H."/>
            <person name="Caler E."/>
        </authorList>
    </citation>
    <scope>NUCLEOTIDE SEQUENCE [LARGE SCALE GENOMIC DNA]</scope>
    <source>
        <strain evidence="4 5">IP1</strain>
    </source>
</reference>
<dbReference type="FunFam" id="3.30.30.30:FF:000002">
    <property type="entry name" value="Heat shock 70 kDa protein 4"/>
    <property type="match status" value="1"/>
</dbReference>
<dbReference type="InterPro" id="IPR043129">
    <property type="entry name" value="ATPase_NBD"/>
</dbReference>
<sequence length="783" mass="89735">MPIAVGIDIGNRNITVAVVRKNGIDIVLNESSSRQTPTFVSFCDKERAIGEAGFGLYLRNVRNTITDVKRLLGRLYEDKDVQEELSELPYEAVKLEDGMVGLKVMLRGEEVVFRTEQIIAMLLVQVKKFTEEFTNDVFTECVISVPGYFTENQRRAMLDAAKIAGINCLRLMNEHTATALAYGIYKNDLSEKDVRNVCIIDCGHSNTTCSIIGLFKAKMKVLAVDYDWKFGGRDYDEAIGEFIRKDIQAKWKVDAKMNKRMWGRILVGAEKSIKRVISSGSPVASLSLDNLYEERDYSIKVTREDFEKMVAEMNKRVVNLIKKTIEQSMIKLEDIYAFEITGSGTRLGTLQDAISKEFNKPLSKTINCEESISRGCAIACAELQPYFRVKDYTVEDLPPYDLNMKFTTENKTVDPIPFITKSSVFPVTRVVKFNDFKKLDLVIDYASVQSLFPGTLRDGVEVKFNEFPKTKTETPQLKLRVALNTSGVLEVLDATLNEQVEEEVEEKETIEVPEEVKKEEPKKAEEPKEDKKDKKDTPVAEAEKEGENNTKEAPKKMEEEVKKETPPAEPVKPKMVKKVITKKVKKMVDKVYTCSFELKTCSLEKKMMNAFIEKEAQMQAEDNHFIETAFAKNDLEAFVYNTKQKLTDGVYVEFTTPKEAQEICEKLEKYIYWLEEDGYDETKGAYLAKKAEAEAIVKHIADKKAEKDRKIAEEKRKKEEAERKKKEEEERKKKEEEEKKKKEEEEKKKKEEAEKKAKEDAEKAKQPNQTENKENTQQAPQNK</sequence>
<dbReference type="GO" id="GO:0140662">
    <property type="term" value="F:ATP-dependent protein folding chaperone"/>
    <property type="evidence" value="ECO:0007669"/>
    <property type="project" value="InterPro"/>
</dbReference>
<accession>A0A0A1U4Z9</accession>